<dbReference type="PANTHER" id="PTHR44196">
    <property type="entry name" value="DEHYDROGENASE/REDUCTASE SDR FAMILY MEMBER 7B"/>
    <property type="match status" value="1"/>
</dbReference>
<keyword evidence="2" id="KW-0560">Oxidoreductase</keyword>
<dbReference type="Proteomes" id="UP000054937">
    <property type="component" value="Unassembled WGS sequence"/>
</dbReference>
<evidence type="ECO:0000256" key="1">
    <source>
        <dbReference type="ARBA" id="ARBA00006484"/>
    </source>
</evidence>
<comment type="function">
    <text evidence="3">Putative oxidoreductase.</text>
</comment>
<dbReference type="PRINTS" id="PR00080">
    <property type="entry name" value="SDRFAMILY"/>
</dbReference>
<evidence type="ECO:0000256" key="4">
    <source>
        <dbReference type="RuleBase" id="RU000363"/>
    </source>
</evidence>
<evidence type="ECO:0000256" key="2">
    <source>
        <dbReference type="ARBA" id="ARBA00023002"/>
    </source>
</evidence>
<sequence>MSMKHVQMLLKSIQMKIKTQHNNKVNKNTNPDIQGLDGISDIKQVKSPTQNQEINKILNQLENLDTFIKSLNQDILTEQDKKVLNEFKQMYQYLNNKDRLKLENPERNVYNLVKKKMDLDEKFKKNKFYVPEIPVRKNKQTFQSQEKPTGASSGIGLEMAKQLAELGAILILSSRNKQSLEEVKQKLKNSDKHFIVPLDLSQPKDVLKKTKEFMQNLENQLNQKIDIVIENAGSSQRCFFKDMDLESHDYLMNLNLNGPVAHCKGIVDHFIKNKSGQFVIMNSVQGKIAPGMRCSYSASKHAIAGFFDSLRAELSEYNIKVTQLYPGYVKTNLSKNALIGNKDQKFGKTDENNAKGMDVQQFVKEALYNIYKQETEVIISNNLSHHLGPIIKQFFPNLMAHYMNWYNKKQIKAILKAQ</sequence>
<dbReference type="GO" id="GO:0016491">
    <property type="term" value="F:oxidoreductase activity"/>
    <property type="evidence" value="ECO:0007669"/>
    <property type="project" value="UniProtKB-KW"/>
</dbReference>
<dbReference type="GO" id="GO:0016020">
    <property type="term" value="C:membrane"/>
    <property type="evidence" value="ECO:0007669"/>
    <property type="project" value="TreeGrafter"/>
</dbReference>
<evidence type="ECO:0008006" key="7">
    <source>
        <dbReference type="Google" id="ProtNLM"/>
    </source>
</evidence>
<dbReference type="InterPro" id="IPR020904">
    <property type="entry name" value="Sc_DH/Rdtase_CS"/>
</dbReference>
<gene>
    <name evidence="5" type="ORF">PPERSA_05882</name>
</gene>
<dbReference type="InterPro" id="IPR002347">
    <property type="entry name" value="SDR_fam"/>
</dbReference>
<dbReference type="InterPro" id="IPR036291">
    <property type="entry name" value="NAD(P)-bd_dom_sf"/>
</dbReference>
<dbReference type="Pfam" id="PF00106">
    <property type="entry name" value="adh_short"/>
    <property type="match status" value="1"/>
</dbReference>
<keyword evidence="6" id="KW-1185">Reference proteome</keyword>
<dbReference type="PANTHER" id="PTHR44196:SF1">
    <property type="entry name" value="DEHYDROGENASE_REDUCTASE SDR FAMILY MEMBER 7B"/>
    <property type="match status" value="1"/>
</dbReference>
<evidence type="ECO:0000313" key="6">
    <source>
        <dbReference type="Proteomes" id="UP000054937"/>
    </source>
</evidence>
<dbReference type="PRINTS" id="PR00081">
    <property type="entry name" value="GDHRDH"/>
</dbReference>
<comment type="similarity">
    <text evidence="1 4">Belongs to the short-chain dehydrogenases/reductases (SDR) family.</text>
</comment>
<dbReference type="PROSITE" id="PS00061">
    <property type="entry name" value="ADH_SHORT"/>
    <property type="match status" value="1"/>
</dbReference>
<reference evidence="5 6" key="1">
    <citation type="journal article" date="2015" name="Sci. Rep.">
        <title>Genome of the facultative scuticociliatosis pathogen Pseudocohnilembus persalinus provides insight into its virulence through horizontal gene transfer.</title>
        <authorList>
            <person name="Xiong J."/>
            <person name="Wang G."/>
            <person name="Cheng J."/>
            <person name="Tian M."/>
            <person name="Pan X."/>
            <person name="Warren A."/>
            <person name="Jiang C."/>
            <person name="Yuan D."/>
            <person name="Miao W."/>
        </authorList>
    </citation>
    <scope>NUCLEOTIDE SEQUENCE [LARGE SCALE GENOMIC DNA]</scope>
    <source>
        <strain evidence="5">36N120E</strain>
    </source>
</reference>
<name>A0A0V0R3Z8_PSEPJ</name>
<dbReference type="EMBL" id="LDAU01000053">
    <property type="protein sequence ID" value="KRX09213.1"/>
    <property type="molecule type" value="Genomic_DNA"/>
</dbReference>
<comment type="caution">
    <text evidence="5">The sequence shown here is derived from an EMBL/GenBank/DDBJ whole genome shotgun (WGS) entry which is preliminary data.</text>
</comment>
<organism evidence="5 6">
    <name type="scientific">Pseudocohnilembus persalinus</name>
    <name type="common">Ciliate</name>
    <dbReference type="NCBI Taxonomy" id="266149"/>
    <lineage>
        <taxon>Eukaryota</taxon>
        <taxon>Sar</taxon>
        <taxon>Alveolata</taxon>
        <taxon>Ciliophora</taxon>
        <taxon>Intramacronucleata</taxon>
        <taxon>Oligohymenophorea</taxon>
        <taxon>Scuticociliatia</taxon>
        <taxon>Philasterida</taxon>
        <taxon>Pseudocohnilembidae</taxon>
        <taxon>Pseudocohnilembus</taxon>
    </lineage>
</organism>
<protein>
    <recommendedName>
        <fullName evidence="7">NAD(P)-binding domain</fullName>
    </recommendedName>
</protein>
<dbReference type="InParanoid" id="A0A0V0R3Z8"/>
<dbReference type="Gene3D" id="3.40.50.720">
    <property type="entry name" value="NAD(P)-binding Rossmann-like Domain"/>
    <property type="match status" value="1"/>
</dbReference>
<proteinExistence type="inferred from homology"/>
<accession>A0A0V0R3Z8</accession>
<dbReference type="OrthoDB" id="1274115at2759"/>
<dbReference type="AlphaFoldDB" id="A0A0V0R3Z8"/>
<dbReference type="SUPFAM" id="SSF51735">
    <property type="entry name" value="NAD(P)-binding Rossmann-fold domains"/>
    <property type="match status" value="1"/>
</dbReference>
<evidence type="ECO:0000313" key="5">
    <source>
        <dbReference type="EMBL" id="KRX09213.1"/>
    </source>
</evidence>
<evidence type="ECO:0000256" key="3">
    <source>
        <dbReference type="ARBA" id="ARBA00037096"/>
    </source>
</evidence>